<feature type="transmembrane region" description="Helical" evidence="8">
    <location>
        <begin position="157"/>
        <end position="181"/>
    </location>
</feature>
<dbReference type="CDD" id="cd06261">
    <property type="entry name" value="TM_PBP2"/>
    <property type="match status" value="1"/>
</dbReference>
<evidence type="ECO:0000256" key="5">
    <source>
        <dbReference type="ARBA" id="ARBA00022692"/>
    </source>
</evidence>
<name>A0A7H0GMU2_9BURK</name>
<proteinExistence type="inferred from homology"/>
<evidence type="ECO:0000313" key="11">
    <source>
        <dbReference type="Proteomes" id="UP000516028"/>
    </source>
</evidence>
<dbReference type="InterPro" id="IPR043429">
    <property type="entry name" value="ArtM/GltK/GlnP/TcyL/YhdX-like"/>
</dbReference>
<protein>
    <submittedName>
        <fullName evidence="10">Amino acid ABC transporter permease</fullName>
    </submittedName>
</protein>
<dbReference type="GO" id="GO:0043190">
    <property type="term" value="C:ATP-binding cassette (ABC) transporter complex"/>
    <property type="evidence" value="ECO:0007669"/>
    <property type="project" value="InterPro"/>
</dbReference>
<dbReference type="RefSeq" id="WP_187725148.1">
    <property type="nucleotide sequence ID" value="NZ_CP060783.1"/>
</dbReference>
<keyword evidence="4" id="KW-1003">Cell membrane</keyword>
<dbReference type="GO" id="GO:0006865">
    <property type="term" value="P:amino acid transport"/>
    <property type="evidence" value="ECO:0007669"/>
    <property type="project" value="TreeGrafter"/>
</dbReference>
<organism evidence="10 11">
    <name type="scientific">Diaphorobacter aerolatus</name>
    <dbReference type="NCBI Taxonomy" id="1288495"/>
    <lineage>
        <taxon>Bacteria</taxon>
        <taxon>Pseudomonadati</taxon>
        <taxon>Pseudomonadota</taxon>
        <taxon>Betaproteobacteria</taxon>
        <taxon>Burkholderiales</taxon>
        <taxon>Comamonadaceae</taxon>
        <taxon>Diaphorobacter</taxon>
    </lineage>
</organism>
<dbReference type="InterPro" id="IPR010065">
    <property type="entry name" value="AA_ABC_transptr_permease_3TM"/>
</dbReference>
<dbReference type="PANTHER" id="PTHR30614:SF47">
    <property type="entry name" value="ABC TRANSPORTER PERMEASE"/>
    <property type="match status" value="1"/>
</dbReference>
<evidence type="ECO:0000256" key="3">
    <source>
        <dbReference type="ARBA" id="ARBA00022448"/>
    </source>
</evidence>
<feature type="transmembrane region" description="Helical" evidence="8">
    <location>
        <begin position="201"/>
        <end position="223"/>
    </location>
</feature>
<evidence type="ECO:0000256" key="2">
    <source>
        <dbReference type="ARBA" id="ARBA00010072"/>
    </source>
</evidence>
<evidence type="ECO:0000256" key="4">
    <source>
        <dbReference type="ARBA" id="ARBA00022475"/>
    </source>
</evidence>
<dbReference type="GO" id="GO:0022857">
    <property type="term" value="F:transmembrane transporter activity"/>
    <property type="evidence" value="ECO:0007669"/>
    <property type="project" value="InterPro"/>
</dbReference>
<dbReference type="PROSITE" id="PS50928">
    <property type="entry name" value="ABC_TM1"/>
    <property type="match status" value="1"/>
</dbReference>
<keyword evidence="7 8" id="KW-0472">Membrane</keyword>
<dbReference type="Proteomes" id="UP000516028">
    <property type="component" value="Chromosome"/>
</dbReference>
<dbReference type="Gene3D" id="1.10.3720.10">
    <property type="entry name" value="MetI-like"/>
    <property type="match status" value="1"/>
</dbReference>
<gene>
    <name evidence="10" type="ORF">H9K75_06455</name>
</gene>
<evidence type="ECO:0000259" key="9">
    <source>
        <dbReference type="PROSITE" id="PS50928"/>
    </source>
</evidence>
<sequence>MSIELDFSFLLKDEYPQTIAKGVWTMLKLTAWCWLLAMGIGTVLATIRMSGTRLANAFVASYVEWHQNVPVLVHVFIWYFGVPAMLPEPWRNWINAHDSEFLCAAIAIGMVMAAYVAEALRGGIRSIPKSQFEASRALGLSYLQATRLVIMPQAMRIALPPLVSITVLLFKNTSLAMAVGAAELTYVTREIESTTFRTFEIYLVSTMIYLSISLLIMAVGRLLENRYRIKER</sequence>
<evidence type="ECO:0000256" key="8">
    <source>
        <dbReference type="RuleBase" id="RU363032"/>
    </source>
</evidence>
<feature type="transmembrane region" description="Helical" evidence="8">
    <location>
        <begin position="68"/>
        <end position="87"/>
    </location>
</feature>
<feature type="transmembrane region" description="Helical" evidence="8">
    <location>
        <begin position="99"/>
        <end position="120"/>
    </location>
</feature>
<keyword evidence="11" id="KW-1185">Reference proteome</keyword>
<accession>A0A7H0GMU2</accession>
<dbReference type="NCBIfam" id="TIGR01726">
    <property type="entry name" value="HEQRo_perm_3TM"/>
    <property type="match status" value="1"/>
</dbReference>
<feature type="transmembrane region" description="Helical" evidence="8">
    <location>
        <begin position="29"/>
        <end position="47"/>
    </location>
</feature>
<evidence type="ECO:0000313" key="10">
    <source>
        <dbReference type="EMBL" id="QNP49608.1"/>
    </source>
</evidence>
<dbReference type="Pfam" id="PF00528">
    <property type="entry name" value="BPD_transp_1"/>
    <property type="match status" value="1"/>
</dbReference>
<comment type="subcellular location">
    <subcellularLocation>
        <location evidence="1">Cell inner membrane</location>
        <topology evidence="1">Multi-pass membrane protein</topology>
    </subcellularLocation>
    <subcellularLocation>
        <location evidence="8">Cell membrane</location>
        <topology evidence="8">Multi-pass membrane protein</topology>
    </subcellularLocation>
</comment>
<feature type="domain" description="ABC transmembrane type-1" evidence="9">
    <location>
        <begin position="23"/>
        <end position="220"/>
    </location>
</feature>
<dbReference type="PANTHER" id="PTHR30614">
    <property type="entry name" value="MEMBRANE COMPONENT OF AMINO ACID ABC TRANSPORTER"/>
    <property type="match status" value="1"/>
</dbReference>
<evidence type="ECO:0000256" key="1">
    <source>
        <dbReference type="ARBA" id="ARBA00004429"/>
    </source>
</evidence>
<keyword evidence="3 8" id="KW-0813">Transport</keyword>
<reference evidence="10 11" key="1">
    <citation type="submission" date="2020-08" db="EMBL/GenBank/DDBJ databases">
        <title>Genome sequence of Diaphorobacter aerolatus KACC 16536T.</title>
        <authorList>
            <person name="Hyun D.-W."/>
            <person name="Bae J.-W."/>
        </authorList>
    </citation>
    <scope>NUCLEOTIDE SEQUENCE [LARGE SCALE GENOMIC DNA]</scope>
    <source>
        <strain evidence="10 11">KACC 16536</strain>
    </source>
</reference>
<dbReference type="SUPFAM" id="SSF161098">
    <property type="entry name" value="MetI-like"/>
    <property type="match status" value="1"/>
</dbReference>
<dbReference type="InterPro" id="IPR035906">
    <property type="entry name" value="MetI-like_sf"/>
</dbReference>
<dbReference type="KEGG" id="daer:H9K75_06455"/>
<dbReference type="EMBL" id="CP060783">
    <property type="protein sequence ID" value="QNP49608.1"/>
    <property type="molecule type" value="Genomic_DNA"/>
</dbReference>
<evidence type="ECO:0000256" key="6">
    <source>
        <dbReference type="ARBA" id="ARBA00022989"/>
    </source>
</evidence>
<dbReference type="InterPro" id="IPR000515">
    <property type="entry name" value="MetI-like"/>
</dbReference>
<dbReference type="AlphaFoldDB" id="A0A7H0GMU2"/>
<comment type="similarity">
    <text evidence="2">Belongs to the binding-protein-dependent transport system permease family. HisMQ subfamily.</text>
</comment>
<keyword evidence="5 8" id="KW-0812">Transmembrane</keyword>
<keyword evidence="6 8" id="KW-1133">Transmembrane helix</keyword>
<evidence type="ECO:0000256" key="7">
    <source>
        <dbReference type="ARBA" id="ARBA00023136"/>
    </source>
</evidence>